<dbReference type="CDD" id="cd04317">
    <property type="entry name" value="EcAspRS_like_N"/>
    <property type="match status" value="1"/>
</dbReference>
<evidence type="ECO:0000256" key="4">
    <source>
        <dbReference type="ARBA" id="ARBA00022840"/>
    </source>
</evidence>
<dbReference type="GO" id="GO:0006422">
    <property type="term" value="P:aspartyl-tRNA aminoacylation"/>
    <property type="evidence" value="ECO:0007669"/>
    <property type="project" value="UniProtKB-UniRule"/>
</dbReference>
<dbReference type="InterPro" id="IPR004364">
    <property type="entry name" value="Aa-tRNA-synt_II"/>
</dbReference>
<feature type="binding site" evidence="7">
    <location>
        <begin position="224"/>
        <end position="226"/>
    </location>
    <ligand>
        <name>ATP</name>
        <dbReference type="ChEBI" id="CHEBI:30616"/>
    </ligand>
</feature>
<dbReference type="Pfam" id="PF00152">
    <property type="entry name" value="tRNA-synt_2"/>
    <property type="match status" value="1"/>
</dbReference>
<dbReference type="GO" id="GO:0004815">
    <property type="term" value="F:aspartate-tRNA ligase activity"/>
    <property type="evidence" value="ECO:0007669"/>
    <property type="project" value="UniProtKB-UniRule"/>
</dbReference>
<keyword evidence="6 7" id="KW-0030">Aminoacyl-tRNA synthetase</keyword>
<feature type="binding site" evidence="7">
    <location>
        <position position="178"/>
    </location>
    <ligand>
        <name>L-aspartate</name>
        <dbReference type="ChEBI" id="CHEBI:29991"/>
    </ligand>
</feature>
<keyword evidence="10" id="KW-1185">Reference proteome</keyword>
<dbReference type="SUPFAM" id="SSF55261">
    <property type="entry name" value="GAD domain-like"/>
    <property type="match status" value="1"/>
</dbReference>
<dbReference type="InterPro" id="IPR004524">
    <property type="entry name" value="Asp-tRNA-ligase_1"/>
</dbReference>
<dbReference type="SUPFAM" id="SSF50249">
    <property type="entry name" value="Nucleic acid-binding proteins"/>
    <property type="match status" value="1"/>
</dbReference>
<feature type="site" description="Important for tRNA non-discrimination" evidence="7">
    <location>
        <position position="34"/>
    </location>
</feature>
<evidence type="ECO:0000256" key="6">
    <source>
        <dbReference type="ARBA" id="ARBA00023146"/>
    </source>
</evidence>
<evidence type="ECO:0000256" key="3">
    <source>
        <dbReference type="ARBA" id="ARBA00022741"/>
    </source>
</evidence>
<dbReference type="GO" id="GO:0005737">
    <property type="term" value="C:cytoplasm"/>
    <property type="evidence" value="ECO:0007669"/>
    <property type="project" value="UniProtKB-SubCell"/>
</dbReference>
<dbReference type="Gene3D" id="3.30.930.10">
    <property type="entry name" value="Bira Bifunctional Protein, Domain 2"/>
    <property type="match status" value="1"/>
</dbReference>
<comment type="subcellular location">
    <subcellularLocation>
        <location evidence="7">Cytoplasm</location>
    </subcellularLocation>
</comment>
<dbReference type="RefSeq" id="WP_132014337.1">
    <property type="nucleotide sequence ID" value="NZ_SLUN01000012.1"/>
</dbReference>
<dbReference type="InterPro" id="IPR004115">
    <property type="entry name" value="GAD-like_sf"/>
</dbReference>
<dbReference type="GO" id="GO:0140096">
    <property type="term" value="F:catalytic activity, acting on a protein"/>
    <property type="evidence" value="ECO:0007669"/>
    <property type="project" value="UniProtKB-ARBA"/>
</dbReference>
<feature type="binding site" evidence="7">
    <location>
        <position position="485"/>
    </location>
    <ligand>
        <name>ATP</name>
        <dbReference type="ChEBI" id="CHEBI:30616"/>
    </ligand>
</feature>
<evidence type="ECO:0000256" key="5">
    <source>
        <dbReference type="ARBA" id="ARBA00022917"/>
    </source>
</evidence>
<feature type="binding site" evidence="7">
    <location>
        <position position="233"/>
    </location>
    <ligand>
        <name>ATP</name>
        <dbReference type="ChEBI" id="CHEBI:30616"/>
    </ligand>
</feature>
<evidence type="ECO:0000256" key="1">
    <source>
        <dbReference type="ARBA" id="ARBA00006303"/>
    </source>
</evidence>
<evidence type="ECO:0000256" key="7">
    <source>
        <dbReference type="HAMAP-Rule" id="MF_00044"/>
    </source>
</evidence>
<comment type="caution">
    <text evidence="9">The sequence shown here is derived from an EMBL/GenBank/DDBJ whole genome shotgun (WGS) entry which is preliminary data.</text>
</comment>
<accession>A0A4R1RS76</accession>
<keyword evidence="2 7" id="KW-0436">Ligase</keyword>
<dbReference type="InterPro" id="IPR012340">
    <property type="entry name" value="NA-bd_OB-fold"/>
</dbReference>
<dbReference type="Pfam" id="PF02938">
    <property type="entry name" value="GAD"/>
    <property type="match status" value="1"/>
</dbReference>
<dbReference type="InterPro" id="IPR045864">
    <property type="entry name" value="aa-tRNA-synth_II/BPL/LPL"/>
</dbReference>
<dbReference type="GO" id="GO:0016740">
    <property type="term" value="F:transferase activity"/>
    <property type="evidence" value="ECO:0007669"/>
    <property type="project" value="UniProtKB-ARBA"/>
</dbReference>
<feature type="binding site" evidence="7">
    <location>
        <position position="492"/>
    </location>
    <ligand>
        <name>L-aspartate</name>
        <dbReference type="ChEBI" id="CHEBI:29991"/>
    </ligand>
</feature>
<dbReference type="PANTHER" id="PTHR22594">
    <property type="entry name" value="ASPARTYL/LYSYL-TRNA SYNTHETASE"/>
    <property type="match status" value="1"/>
</dbReference>
<evidence type="ECO:0000313" key="10">
    <source>
        <dbReference type="Proteomes" id="UP000295008"/>
    </source>
</evidence>
<dbReference type="InterPro" id="IPR029351">
    <property type="entry name" value="GAD_dom"/>
</dbReference>
<dbReference type="SUPFAM" id="SSF55681">
    <property type="entry name" value="Class II aaRS and biotin synthetases"/>
    <property type="match status" value="1"/>
</dbReference>
<evidence type="ECO:0000256" key="2">
    <source>
        <dbReference type="ARBA" id="ARBA00022598"/>
    </source>
</evidence>
<proteinExistence type="inferred from homology"/>
<dbReference type="InterPro" id="IPR047090">
    <property type="entry name" value="AspRS_core"/>
</dbReference>
<dbReference type="HAMAP" id="MF_00044">
    <property type="entry name" value="Asp_tRNA_synth_type1"/>
    <property type="match status" value="1"/>
</dbReference>
<keyword evidence="7" id="KW-0963">Cytoplasm</keyword>
<name>A0A4R1RS76_HYDET</name>
<feature type="binding site" evidence="7">
    <location>
        <position position="224"/>
    </location>
    <ligand>
        <name>L-aspartate</name>
        <dbReference type="ChEBI" id="CHEBI:29991"/>
    </ligand>
</feature>
<reference evidence="9 10" key="1">
    <citation type="submission" date="2019-03" db="EMBL/GenBank/DDBJ databases">
        <title>Genomic Encyclopedia of Type Strains, Phase IV (KMG-IV): sequencing the most valuable type-strain genomes for metagenomic binning, comparative biology and taxonomic classification.</title>
        <authorList>
            <person name="Goeker M."/>
        </authorList>
    </citation>
    <scope>NUCLEOTIDE SEQUENCE [LARGE SCALE GENOMIC DNA]</scope>
    <source>
        <strain evidence="9 10">LX-B</strain>
    </source>
</reference>
<comment type="function">
    <text evidence="7">Aspartyl-tRNA synthetase with relaxed tRNA specificity since it is able to aspartylate not only its cognate tRNA(Asp) but also tRNA(Asn). Reaction proceeds in two steps: L-aspartate is first activated by ATP to form Asp-AMP and then transferred to the acceptor end of tRNA(Asp/Asn).</text>
</comment>
<dbReference type="InterPro" id="IPR006195">
    <property type="entry name" value="aa-tRNA-synth_II"/>
</dbReference>
<dbReference type="EMBL" id="SLUN01000012">
    <property type="protein sequence ID" value="TCL69313.1"/>
    <property type="molecule type" value="Genomic_DNA"/>
</dbReference>
<dbReference type="PROSITE" id="PS50862">
    <property type="entry name" value="AA_TRNA_LIGASE_II"/>
    <property type="match status" value="1"/>
</dbReference>
<dbReference type="Gene3D" id="3.30.1360.30">
    <property type="entry name" value="GAD-like domain"/>
    <property type="match status" value="1"/>
</dbReference>
<feature type="site" description="Important for tRNA non-discrimination" evidence="7">
    <location>
        <position position="86"/>
    </location>
</feature>
<evidence type="ECO:0000313" key="9">
    <source>
        <dbReference type="EMBL" id="TCL69313.1"/>
    </source>
</evidence>
<dbReference type="Proteomes" id="UP000295008">
    <property type="component" value="Unassembled WGS sequence"/>
</dbReference>
<protein>
    <recommendedName>
        <fullName evidence="7">Aspartate--tRNA(Asp/Asn) ligase</fullName>
        <ecNumber evidence="7">6.1.1.23</ecNumber>
    </recommendedName>
    <alternativeName>
        <fullName evidence="7">Aspartyl-tRNA synthetase</fullName>
        <shortName evidence="7">AspRS</shortName>
    </alternativeName>
    <alternativeName>
        <fullName evidence="7">Non-discriminating aspartyl-tRNA synthetase</fullName>
        <shortName evidence="7">ND-AspRS</shortName>
    </alternativeName>
</protein>
<dbReference type="InterPro" id="IPR002312">
    <property type="entry name" value="Asp/Asn-tRNA-synth_IIb"/>
</dbReference>
<comment type="similarity">
    <text evidence="1 7">Belongs to the class-II aminoacyl-tRNA synthetase family. Type 1 subfamily.</text>
</comment>
<keyword evidence="3 7" id="KW-0547">Nucleotide-binding</keyword>
<dbReference type="PRINTS" id="PR01042">
    <property type="entry name" value="TRNASYNTHASP"/>
</dbReference>
<dbReference type="NCBIfam" id="NF001750">
    <property type="entry name" value="PRK00476.1"/>
    <property type="match status" value="1"/>
</dbReference>
<dbReference type="NCBIfam" id="TIGR00459">
    <property type="entry name" value="aspS_bact"/>
    <property type="match status" value="1"/>
</dbReference>
<feature type="domain" description="Aminoacyl-transfer RNA synthetases class-II family profile" evidence="8">
    <location>
        <begin position="147"/>
        <end position="558"/>
    </location>
</feature>
<dbReference type="Gene3D" id="2.40.50.140">
    <property type="entry name" value="Nucleic acid-binding proteins"/>
    <property type="match status" value="1"/>
</dbReference>
<dbReference type="GO" id="GO:0050560">
    <property type="term" value="F:aspartate-tRNA(Asn) ligase activity"/>
    <property type="evidence" value="ECO:0007669"/>
    <property type="project" value="UniProtKB-EC"/>
</dbReference>
<dbReference type="EC" id="6.1.1.23" evidence="7"/>
<dbReference type="PANTHER" id="PTHR22594:SF5">
    <property type="entry name" value="ASPARTATE--TRNA LIGASE, MITOCHONDRIAL"/>
    <property type="match status" value="1"/>
</dbReference>
<sequence length="588" mass="66050">MVYALRDTACAELSSKDAGKSVVLNGWVSRRRDHGGLIFVDLRDRSGLVQVVFNPDLNPEAFRLAESLRNEYVVSISGKVALRPEGTINSNMATGEVEVLGEKLEILNEAKTPPIYITDNLEVDETVRLKYRYLDLRRSEMQRNIILRHRVTKVVRDYLDSQGFLEIETPILMKSSPEGARDFLVPSRVNPGRFFALPQSPQIFKQLLMVSGFEKYFQIARCFRDEDLRADRQPEFTQIDIEMSFLDQNMVLEMMEEMMAAVFEETLGLELKRPFPRMEYKEAMSRFGSDKPDIRFGLELVEISDLVAGCGFKVFANIVAGGGKVVGINVPGCAGYTRSQLDELSPLAATYGAKGLAYLVLAEDGVKSPIAKFFTETELQQIIDRFGAKTGDLILLVADKPAVAQIAMGQVRLEFGRRLNLIPENTFHFLWVINFPLLEYDEEEQRYVAVHHMFTAPLPEDEAKLESDPGNVRSNSYDLVLNGVELGGGSLRIYQRCLQERMFKAIGMSMDEARDKFGYLMDAFEYGTPPHGGIAFGLDRMVMLMTGSNSIRDVIAFPKTASATCLMTNAPSEVTPRQLKELSIKTTV</sequence>
<feature type="binding site" evidence="7">
    <location>
        <position position="451"/>
    </location>
    <ligand>
        <name>L-aspartate</name>
        <dbReference type="ChEBI" id="CHEBI:29991"/>
    </ligand>
</feature>
<dbReference type="GO" id="GO:0003676">
    <property type="term" value="F:nucleic acid binding"/>
    <property type="evidence" value="ECO:0007669"/>
    <property type="project" value="InterPro"/>
</dbReference>
<dbReference type="CDD" id="cd00777">
    <property type="entry name" value="AspRS_core"/>
    <property type="match status" value="1"/>
</dbReference>
<dbReference type="InterPro" id="IPR047089">
    <property type="entry name" value="Asp-tRNA-ligase_1_N"/>
</dbReference>
<gene>
    <name evidence="7" type="primary">aspS</name>
    <name evidence="9" type="ORF">EDC14_101210</name>
</gene>
<comment type="subunit">
    <text evidence="7">Homodimer.</text>
</comment>
<comment type="catalytic activity">
    <reaction evidence="7">
        <text>tRNA(Asx) + L-aspartate + ATP = L-aspartyl-tRNA(Asx) + AMP + diphosphate</text>
        <dbReference type="Rhea" id="RHEA:18349"/>
        <dbReference type="Rhea" id="RHEA-COMP:9710"/>
        <dbReference type="Rhea" id="RHEA-COMP:9711"/>
        <dbReference type="ChEBI" id="CHEBI:29991"/>
        <dbReference type="ChEBI" id="CHEBI:30616"/>
        <dbReference type="ChEBI" id="CHEBI:33019"/>
        <dbReference type="ChEBI" id="CHEBI:78442"/>
        <dbReference type="ChEBI" id="CHEBI:78516"/>
        <dbReference type="ChEBI" id="CHEBI:456215"/>
        <dbReference type="EC" id="6.1.1.23"/>
    </reaction>
</comment>
<keyword evidence="5 7" id="KW-0648">Protein biosynthesis</keyword>
<feature type="region of interest" description="Aspartate" evidence="7">
    <location>
        <begin position="202"/>
        <end position="205"/>
    </location>
</feature>
<dbReference type="InterPro" id="IPR004365">
    <property type="entry name" value="NA-bd_OB_tRNA"/>
</dbReference>
<evidence type="ECO:0000259" key="8">
    <source>
        <dbReference type="PROSITE" id="PS50862"/>
    </source>
</evidence>
<dbReference type="OrthoDB" id="9802326at2"/>
<keyword evidence="4 7" id="KW-0067">ATP-binding</keyword>
<dbReference type="Pfam" id="PF01336">
    <property type="entry name" value="tRNA_anti-codon"/>
    <property type="match status" value="1"/>
</dbReference>
<organism evidence="9 10">
    <name type="scientific">Hydrogenispora ethanolica</name>
    <dbReference type="NCBI Taxonomy" id="1082276"/>
    <lineage>
        <taxon>Bacteria</taxon>
        <taxon>Bacillati</taxon>
        <taxon>Bacillota</taxon>
        <taxon>Hydrogenispora</taxon>
    </lineage>
</organism>
<feature type="binding site" evidence="7">
    <location>
        <begin position="537"/>
        <end position="540"/>
    </location>
    <ligand>
        <name>ATP</name>
        <dbReference type="ChEBI" id="CHEBI:30616"/>
    </ligand>
</feature>
<dbReference type="GO" id="GO:0005524">
    <property type="term" value="F:ATP binding"/>
    <property type="evidence" value="ECO:0007669"/>
    <property type="project" value="UniProtKB-UniRule"/>
</dbReference>
<dbReference type="AlphaFoldDB" id="A0A4R1RS76"/>